<feature type="domain" description="HTH hxlR-type" evidence="4">
    <location>
        <begin position="1"/>
        <end position="78"/>
    </location>
</feature>
<evidence type="ECO:0000313" key="6">
    <source>
        <dbReference type="Proteomes" id="UP000265742"/>
    </source>
</evidence>
<evidence type="ECO:0000256" key="3">
    <source>
        <dbReference type="ARBA" id="ARBA00023163"/>
    </source>
</evidence>
<gene>
    <name evidence="5" type="ORF">D1781_10240</name>
</gene>
<name>A0A3A1TZ55_9MICO</name>
<dbReference type="Pfam" id="PF01638">
    <property type="entry name" value="HxlR"/>
    <property type="match status" value="1"/>
</dbReference>
<evidence type="ECO:0000256" key="1">
    <source>
        <dbReference type="ARBA" id="ARBA00023015"/>
    </source>
</evidence>
<dbReference type="GO" id="GO:0003677">
    <property type="term" value="F:DNA binding"/>
    <property type="evidence" value="ECO:0007669"/>
    <property type="project" value="UniProtKB-KW"/>
</dbReference>
<dbReference type="PROSITE" id="PS51118">
    <property type="entry name" value="HTH_HXLR"/>
    <property type="match status" value="1"/>
</dbReference>
<sequence>MLALSRGATRFSEIVATVDGLSDRMLAVRLKELEHGGLIDRIVEPTTPVTVRYRLSARGRDLLASLQPLQAYGQRWEP</sequence>
<keyword evidence="6" id="KW-1185">Reference proteome</keyword>
<keyword evidence="2" id="KW-0238">DNA-binding</keyword>
<comment type="caution">
    <text evidence="5">The sequence shown here is derived from an EMBL/GenBank/DDBJ whole genome shotgun (WGS) entry which is preliminary data.</text>
</comment>
<dbReference type="AlphaFoldDB" id="A0A3A1TZ55"/>
<evidence type="ECO:0000313" key="5">
    <source>
        <dbReference type="EMBL" id="RIX28871.1"/>
    </source>
</evidence>
<organism evidence="5 6">
    <name type="scientific">Amnibacterium setariae</name>
    <dbReference type="NCBI Taxonomy" id="2306585"/>
    <lineage>
        <taxon>Bacteria</taxon>
        <taxon>Bacillati</taxon>
        <taxon>Actinomycetota</taxon>
        <taxon>Actinomycetes</taxon>
        <taxon>Micrococcales</taxon>
        <taxon>Microbacteriaceae</taxon>
        <taxon>Amnibacterium</taxon>
    </lineage>
</organism>
<evidence type="ECO:0000256" key="2">
    <source>
        <dbReference type="ARBA" id="ARBA00023125"/>
    </source>
</evidence>
<dbReference type="PANTHER" id="PTHR33204:SF37">
    <property type="entry name" value="HTH-TYPE TRANSCRIPTIONAL REGULATOR YODB"/>
    <property type="match status" value="1"/>
</dbReference>
<dbReference type="OrthoDB" id="9800966at2"/>
<dbReference type="InterPro" id="IPR036388">
    <property type="entry name" value="WH-like_DNA-bd_sf"/>
</dbReference>
<evidence type="ECO:0000259" key="4">
    <source>
        <dbReference type="PROSITE" id="PS51118"/>
    </source>
</evidence>
<dbReference type="InterPro" id="IPR036390">
    <property type="entry name" value="WH_DNA-bd_sf"/>
</dbReference>
<keyword evidence="1" id="KW-0805">Transcription regulation</keyword>
<accession>A0A3A1TZ55</accession>
<proteinExistence type="predicted"/>
<protein>
    <submittedName>
        <fullName evidence="5">Transcriptional regulator</fullName>
    </submittedName>
</protein>
<dbReference type="PANTHER" id="PTHR33204">
    <property type="entry name" value="TRANSCRIPTIONAL REGULATOR, MARR FAMILY"/>
    <property type="match status" value="1"/>
</dbReference>
<keyword evidence="3" id="KW-0804">Transcription</keyword>
<dbReference type="InterPro" id="IPR002577">
    <property type="entry name" value="HTH_HxlR"/>
</dbReference>
<dbReference type="SUPFAM" id="SSF46785">
    <property type="entry name" value="Winged helix' DNA-binding domain"/>
    <property type="match status" value="1"/>
</dbReference>
<dbReference type="Gene3D" id="1.10.10.10">
    <property type="entry name" value="Winged helix-like DNA-binding domain superfamily/Winged helix DNA-binding domain"/>
    <property type="match status" value="1"/>
</dbReference>
<dbReference type="Proteomes" id="UP000265742">
    <property type="component" value="Unassembled WGS sequence"/>
</dbReference>
<dbReference type="EMBL" id="QXTG01000002">
    <property type="protein sequence ID" value="RIX28871.1"/>
    <property type="molecule type" value="Genomic_DNA"/>
</dbReference>
<reference evidence="6" key="1">
    <citation type="submission" date="2018-09" db="EMBL/GenBank/DDBJ databases">
        <authorList>
            <person name="Kim I."/>
        </authorList>
    </citation>
    <scope>NUCLEOTIDE SEQUENCE [LARGE SCALE GENOMIC DNA]</scope>
    <source>
        <strain evidence="6">DD4a</strain>
    </source>
</reference>